<accession>A0A0D8HK37</accession>
<organism evidence="1 2">
    <name type="scientific">Acidithrix ferrooxidans</name>
    <dbReference type="NCBI Taxonomy" id="1280514"/>
    <lineage>
        <taxon>Bacteria</taxon>
        <taxon>Bacillati</taxon>
        <taxon>Actinomycetota</taxon>
        <taxon>Acidimicrobiia</taxon>
        <taxon>Acidimicrobiales</taxon>
        <taxon>Acidimicrobiaceae</taxon>
        <taxon>Acidithrix</taxon>
    </lineage>
</organism>
<dbReference type="Proteomes" id="UP000032360">
    <property type="component" value="Unassembled WGS sequence"/>
</dbReference>
<dbReference type="EMBL" id="JXYS01000019">
    <property type="protein sequence ID" value="KJF18298.1"/>
    <property type="molecule type" value="Genomic_DNA"/>
</dbReference>
<proteinExistence type="predicted"/>
<sequence length="91" mass="10320">MWRPTESASKYPLNRYLPAIAKVSRIAKLKTQALTPRQILQNIIRQSTLAPINQDNFGSQASTFMWFFHPVLSGGSSRWLVDQLRSMLGAD</sequence>
<reference evidence="1 2" key="1">
    <citation type="submission" date="2015-01" db="EMBL/GenBank/DDBJ databases">
        <title>Draft genome of the acidophilic iron oxidizer Acidithrix ferrooxidans strain Py-F3.</title>
        <authorList>
            <person name="Poehlein A."/>
            <person name="Eisen S."/>
            <person name="Schloemann M."/>
            <person name="Johnson B.D."/>
            <person name="Daniel R."/>
            <person name="Muehling M."/>
        </authorList>
    </citation>
    <scope>NUCLEOTIDE SEQUENCE [LARGE SCALE GENOMIC DNA]</scope>
    <source>
        <strain evidence="1 2">Py-F3</strain>
    </source>
</reference>
<dbReference type="AlphaFoldDB" id="A0A0D8HK37"/>
<evidence type="ECO:0000313" key="1">
    <source>
        <dbReference type="EMBL" id="KJF18298.1"/>
    </source>
</evidence>
<evidence type="ECO:0000313" key="2">
    <source>
        <dbReference type="Proteomes" id="UP000032360"/>
    </source>
</evidence>
<name>A0A0D8HK37_9ACTN</name>
<comment type="caution">
    <text evidence="1">The sequence shown here is derived from an EMBL/GenBank/DDBJ whole genome shotgun (WGS) entry which is preliminary data.</text>
</comment>
<keyword evidence="2" id="KW-1185">Reference proteome</keyword>
<protein>
    <submittedName>
        <fullName evidence="1">Uncharacterized protein</fullName>
    </submittedName>
</protein>
<gene>
    <name evidence="1" type="ORF">AXFE_08330</name>
</gene>